<dbReference type="AlphaFoldDB" id="K6ZUL3"/>
<evidence type="ECO:0000313" key="2">
    <source>
        <dbReference type="Proteomes" id="UP000006322"/>
    </source>
</evidence>
<reference evidence="2" key="1">
    <citation type="journal article" date="2014" name="Environ. Microbiol.">
        <title>Comparative genomics of the marine bacterial genus Glaciecola reveals the high degree of genomic diversity and genomic characteristic for cold adaptation.</title>
        <authorList>
            <person name="Qin Q.L."/>
            <person name="Xie B.B."/>
            <person name="Yu Y."/>
            <person name="Shu Y.L."/>
            <person name="Rong J.C."/>
            <person name="Zhang Y.J."/>
            <person name="Zhao D.L."/>
            <person name="Chen X.L."/>
            <person name="Zhang X.Y."/>
            <person name="Chen B."/>
            <person name="Zhou B.C."/>
            <person name="Zhang Y.Z."/>
        </authorList>
    </citation>
    <scope>NUCLEOTIDE SEQUENCE [LARGE SCALE GENOMIC DNA]</scope>
    <source>
        <strain evidence="2">LMG 21857</strain>
    </source>
</reference>
<accession>K6ZUL3</accession>
<sequence length="45" mass="5292">MCREQYRKNEQNGDANQADHPNSLIIVIMSSLFYRAKVKFAEYVI</sequence>
<comment type="caution">
    <text evidence="1">The sequence shown here is derived from an EMBL/GenBank/DDBJ whole genome shotgun (WGS) entry which is preliminary data.</text>
</comment>
<evidence type="ECO:0000313" key="1">
    <source>
        <dbReference type="EMBL" id="GAC33972.1"/>
    </source>
</evidence>
<gene>
    <name evidence="1" type="ORF">GPLA_3081</name>
</gene>
<dbReference type="EMBL" id="BAER01000083">
    <property type="protein sequence ID" value="GAC33972.1"/>
    <property type="molecule type" value="Genomic_DNA"/>
</dbReference>
<proteinExistence type="predicted"/>
<organism evidence="1 2">
    <name type="scientific">Paraglaciecola polaris LMG 21857</name>
    <dbReference type="NCBI Taxonomy" id="1129793"/>
    <lineage>
        <taxon>Bacteria</taxon>
        <taxon>Pseudomonadati</taxon>
        <taxon>Pseudomonadota</taxon>
        <taxon>Gammaproteobacteria</taxon>
        <taxon>Alteromonadales</taxon>
        <taxon>Alteromonadaceae</taxon>
        <taxon>Paraglaciecola</taxon>
    </lineage>
</organism>
<protein>
    <submittedName>
        <fullName evidence="1">Uncharacterized protein</fullName>
    </submittedName>
</protein>
<name>K6ZUL3_9ALTE</name>
<dbReference type="Proteomes" id="UP000006322">
    <property type="component" value="Unassembled WGS sequence"/>
</dbReference>
<keyword evidence="2" id="KW-1185">Reference proteome</keyword>